<dbReference type="EMBL" id="KB746192">
    <property type="protein sequence ID" value="EOA93489.1"/>
    <property type="molecule type" value="Genomic_DNA"/>
</dbReference>
<name>R0KWI2_ANAPL</name>
<feature type="compositionally biased region" description="Basic and acidic residues" evidence="1">
    <location>
        <begin position="134"/>
        <end position="147"/>
    </location>
</feature>
<evidence type="ECO:0000313" key="2">
    <source>
        <dbReference type="EMBL" id="EOA93489.1"/>
    </source>
</evidence>
<keyword evidence="3" id="KW-1185">Reference proteome</keyword>
<evidence type="ECO:0000256" key="1">
    <source>
        <dbReference type="SAM" id="MobiDB-lite"/>
    </source>
</evidence>
<gene>
    <name evidence="2" type="ORF">Anapl_18037</name>
</gene>
<protein>
    <submittedName>
        <fullName evidence="2">Uncharacterized protein</fullName>
    </submittedName>
</protein>
<feature type="region of interest" description="Disordered" evidence="1">
    <location>
        <begin position="79"/>
        <end position="147"/>
    </location>
</feature>
<sequence length="147" mass="16187">MLLLAKHQPKPPRCMATALRDGFCTLHGATAPSPWPQRHQQHPYHSTQRPRVPRATAPCLGGCMEADPSQEDLLCWELKRPGCPSPGSTEGQQHQEHRLTTKPDLVPWSLSPGQEHSPSSMGLNLSSPGARKRCLSEPHGDREPGKK</sequence>
<dbReference type="AlphaFoldDB" id="R0KWI2"/>
<feature type="compositionally biased region" description="Polar residues" evidence="1">
    <location>
        <begin position="111"/>
        <end position="127"/>
    </location>
</feature>
<dbReference type="Proteomes" id="UP000296049">
    <property type="component" value="Unassembled WGS sequence"/>
</dbReference>
<feature type="region of interest" description="Disordered" evidence="1">
    <location>
        <begin position="32"/>
        <end position="53"/>
    </location>
</feature>
<reference evidence="3" key="1">
    <citation type="journal article" date="2013" name="Nat. Genet.">
        <title>The duck genome and transcriptome provide insight into an avian influenza virus reservoir species.</title>
        <authorList>
            <person name="Huang Y."/>
            <person name="Li Y."/>
            <person name="Burt D.W."/>
            <person name="Chen H."/>
            <person name="Zhang Y."/>
            <person name="Qian W."/>
            <person name="Kim H."/>
            <person name="Gan S."/>
            <person name="Zhao Y."/>
            <person name="Li J."/>
            <person name="Yi K."/>
            <person name="Feng H."/>
            <person name="Zhu P."/>
            <person name="Li B."/>
            <person name="Liu Q."/>
            <person name="Fairley S."/>
            <person name="Magor K.E."/>
            <person name="Du Z."/>
            <person name="Hu X."/>
            <person name="Goodman L."/>
            <person name="Tafer H."/>
            <person name="Vignal A."/>
            <person name="Lee T."/>
            <person name="Kim K.W."/>
            <person name="Sheng Z."/>
            <person name="An Y."/>
            <person name="Searle S."/>
            <person name="Herrero J."/>
            <person name="Groenen M.A."/>
            <person name="Crooijmans R.P."/>
            <person name="Faraut T."/>
            <person name="Cai Q."/>
            <person name="Webster R.G."/>
            <person name="Aldridge J.R."/>
            <person name="Warren W.C."/>
            <person name="Bartschat S."/>
            <person name="Kehr S."/>
            <person name="Marz M."/>
            <person name="Stadler P.F."/>
            <person name="Smith J."/>
            <person name="Kraus R.H."/>
            <person name="Zhao Y."/>
            <person name="Ren L."/>
            <person name="Fei J."/>
            <person name="Morisson M."/>
            <person name="Kaiser P."/>
            <person name="Griffin D.K."/>
            <person name="Rao M."/>
            <person name="Pitel F."/>
            <person name="Wang J."/>
            <person name="Li N."/>
        </authorList>
    </citation>
    <scope>NUCLEOTIDE SEQUENCE [LARGE SCALE GENOMIC DNA]</scope>
</reference>
<organism evidence="2 3">
    <name type="scientific">Anas platyrhynchos</name>
    <name type="common">Mallard</name>
    <name type="synonym">Anas boschas</name>
    <dbReference type="NCBI Taxonomy" id="8839"/>
    <lineage>
        <taxon>Eukaryota</taxon>
        <taxon>Metazoa</taxon>
        <taxon>Chordata</taxon>
        <taxon>Craniata</taxon>
        <taxon>Vertebrata</taxon>
        <taxon>Euteleostomi</taxon>
        <taxon>Archelosauria</taxon>
        <taxon>Archosauria</taxon>
        <taxon>Dinosauria</taxon>
        <taxon>Saurischia</taxon>
        <taxon>Theropoda</taxon>
        <taxon>Coelurosauria</taxon>
        <taxon>Aves</taxon>
        <taxon>Neognathae</taxon>
        <taxon>Galloanserae</taxon>
        <taxon>Anseriformes</taxon>
        <taxon>Anatidae</taxon>
        <taxon>Anatinae</taxon>
        <taxon>Anas</taxon>
    </lineage>
</organism>
<accession>R0KWI2</accession>
<evidence type="ECO:0000313" key="3">
    <source>
        <dbReference type="Proteomes" id="UP000296049"/>
    </source>
</evidence>
<proteinExistence type="predicted"/>